<keyword evidence="1" id="KW-1133">Transmembrane helix</keyword>
<dbReference type="Pfam" id="PF13240">
    <property type="entry name" value="Zn_Ribbon_1"/>
    <property type="match status" value="1"/>
</dbReference>
<keyword evidence="1" id="KW-0472">Membrane</keyword>
<protein>
    <recommendedName>
        <fullName evidence="2">Zinc-ribbon domain-containing protein</fullName>
    </recommendedName>
</protein>
<accession>A0A6N3FTB6</accession>
<evidence type="ECO:0000313" key="3">
    <source>
        <dbReference type="EMBL" id="VYU55294.1"/>
    </source>
</evidence>
<keyword evidence="1" id="KW-0812">Transmembrane</keyword>
<gene>
    <name evidence="3" type="ORF">SSLFYP27_02637</name>
</gene>
<evidence type="ECO:0000259" key="2">
    <source>
        <dbReference type="Pfam" id="PF13240"/>
    </source>
</evidence>
<dbReference type="EMBL" id="CACRUO010000065">
    <property type="protein sequence ID" value="VYU55294.1"/>
    <property type="molecule type" value="Genomic_DNA"/>
</dbReference>
<reference evidence="3" key="1">
    <citation type="submission" date="2019-11" db="EMBL/GenBank/DDBJ databases">
        <authorList>
            <person name="Feng L."/>
        </authorList>
    </citation>
    <scope>NUCLEOTIDE SEQUENCE</scope>
    <source>
        <strain evidence="3">SsimulansLFYP27</strain>
    </source>
</reference>
<evidence type="ECO:0000256" key="1">
    <source>
        <dbReference type="SAM" id="Phobius"/>
    </source>
</evidence>
<dbReference type="InterPro" id="IPR026870">
    <property type="entry name" value="Zinc_ribbon_dom"/>
</dbReference>
<organism evidence="3">
    <name type="scientific">Staphylococcus simulans</name>
    <dbReference type="NCBI Taxonomy" id="1286"/>
    <lineage>
        <taxon>Bacteria</taxon>
        <taxon>Bacillati</taxon>
        <taxon>Bacillota</taxon>
        <taxon>Bacilli</taxon>
        <taxon>Bacillales</taxon>
        <taxon>Staphylococcaceae</taxon>
        <taxon>Staphylococcus</taxon>
    </lineage>
</organism>
<sequence length="229" mass="25833">MKYCTNCGKPLAPDEHYCTNCGKENRDYHEFSRTEILHERTSVSPWKVIGWSLLGLVILALIIGGAYLAFYFYSGGSGNHQQSANSHEQAKHHNLPDTDKISVNVNSTEFSQNFMKSSNTHGYKGFEIGQSKSDVQSTFGKPEGTKEVRGNKVELYGDMGVSYDNDNKIDHVFVIPSHMSETEFTSFHNAPDIDHGSIWYYDTLKDNGFSIKVYTKDNMIEAIENIPQI</sequence>
<feature type="domain" description="Zinc-ribbon" evidence="2">
    <location>
        <begin position="3"/>
        <end position="24"/>
    </location>
</feature>
<feature type="transmembrane region" description="Helical" evidence="1">
    <location>
        <begin position="48"/>
        <end position="73"/>
    </location>
</feature>
<name>A0A6N3FTB6_STASI</name>
<dbReference type="RefSeq" id="WP_002480185.1">
    <property type="nucleotide sequence ID" value="NZ_CACRUO010000065.1"/>
</dbReference>
<proteinExistence type="predicted"/>
<dbReference type="AlphaFoldDB" id="A0A6N3FTB6"/>